<dbReference type="EMBL" id="CP040710">
    <property type="protein sequence ID" value="QCX02035.1"/>
    <property type="molecule type" value="Genomic_DNA"/>
</dbReference>
<keyword evidence="4" id="KW-1185">Reference proteome</keyword>
<dbReference type="InterPro" id="IPR006016">
    <property type="entry name" value="UspA"/>
</dbReference>
<feature type="domain" description="UspA" evidence="2">
    <location>
        <begin position="1"/>
        <end position="135"/>
    </location>
</feature>
<protein>
    <submittedName>
        <fullName evidence="3">Universal stress protein</fullName>
    </submittedName>
</protein>
<dbReference type="SUPFAM" id="SSF52402">
    <property type="entry name" value="Adenine nucleotide alpha hydrolases-like"/>
    <property type="match status" value="2"/>
</dbReference>
<dbReference type="OrthoDB" id="1421767at2"/>
<gene>
    <name evidence="3" type="ORF">FGM00_18650</name>
</gene>
<dbReference type="KEGG" id="asag:FGM00_18650"/>
<dbReference type="CDD" id="cd00293">
    <property type="entry name" value="USP-like"/>
    <property type="match status" value="1"/>
</dbReference>
<dbReference type="AlphaFoldDB" id="A0A5B7STD6"/>
<organism evidence="3 4">
    <name type="scientific">Aggregatimonas sangjinii</name>
    <dbReference type="NCBI Taxonomy" id="2583587"/>
    <lineage>
        <taxon>Bacteria</taxon>
        <taxon>Pseudomonadati</taxon>
        <taxon>Bacteroidota</taxon>
        <taxon>Flavobacteriia</taxon>
        <taxon>Flavobacteriales</taxon>
        <taxon>Flavobacteriaceae</taxon>
        <taxon>Aggregatimonas</taxon>
    </lineage>
</organism>
<dbReference type="Pfam" id="PF00582">
    <property type="entry name" value="Usp"/>
    <property type="match status" value="1"/>
</dbReference>
<dbReference type="PANTHER" id="PTHR46268:SF6">
    <property type="entry name" value="UNIVERSAL STRESS PROTEIN UP12"/>
    <property type="match status" value="1"/>
</dbReference>
<evidence type="ECO:0000313" key="4">
    <source>
        <dbReference type="Proteomes" id="UP000310017"/>
    </source>
</evidence>
<evidence type="ECO:0000313" key="3">
    <source>
        <dbReference type="EMBL" id="QCX02035.1"/>
    </source>
</evidence>
<dbReference type="RefSeq" id="WP_138854372.1">
    <property type="nucleotide sequence ID" value="NZ_CP040710.1"/>
</dbReference>
<comment type="similarity">
    <text evidence="1">Belongs to the universal stress protein A family.</text>
</comment>
<evidence type="ECO:0000259" key="2">
    <source>
        <dbReference type="Pfam" id="PF00582"/>
    </source>
</evidence>
<evidence type="ECO:0000256" key="1">
    <source>
        <dbReference type="ARBA" id="ARBA00008791"/>
    </source>
</evidence>
<dbReference type="PRINTS" id="PR01438">
    <property type="entry name" value="UNVRSLSTRESS"/>
</dbReference>
<sequence>MKNILVPIGTNPDSYFTLQYAVDFAVEFSSTIFLMDVFAVSSKTGGLSNITEKVAKNSKERIKEVIDRVDAKGVEIKIASYNGDIADGLKEIDKELGIDLIIMAPRSNDVKEELYLGYTSGKIIKQTDIPTLIVPKGTTLKPMRNILTAFKSGILKRNRILNPLIALKDKFGATVNLLMVKTPGYTDEDLQINTALMDISSKLTITENPSTYLGVLEHFQSQKPDLLVVFRRKRGFFKKLWEKSTVLKSEFSAPTPVLVLSVKKD</sequence>
<accession>A0A5B7STD6</accession>
<name>A0A5B7STD6_9FLAO</name>
<proteinExistence type="inferred from homology"/>
<dbReference type="Gene3D" id="3.40.50.620">
    <property type="entry name" value="HUPs"/>
    <property type="match status" value="2"/>
</dbReference>
<dbReference type="InterPro" id="IPR006015">
    <property type="entry name" value="Universal_stress_UspA"/>
</dbReference>
<reference evidence="3 4" key="1">
    <citation type="submission" date="2019-05" db="EMBL/GenBank/DDBJ databases">
        <title>Genome sequencing of F202Z8.</title>
        <authorList>
            <person name="Kwon Y.M."/>
        </authorList>
    </citation>
    <scope>NUCLEOTIDE SEQUENCE [LARGE SCALE GENOMIC DNA]</scope>
    <source>
        <strain evidence="3 4">F202Z8</strain>
    </source>
</reference>
<dbReference type="InterPro" id="IPR014729">
    <property type="entry name" value="Rossmann-like_a/b/a_fold"/>
</dbReference>
<dbReference type="PANTHER" id="PTHR46268">
    <property type="entry name" value="STRESS RESPONSE PROTEIN NHAX"/>
    <property type="match status" value="1"/>
</dbReference>
<dbReference type="Proteomes" id="UP000310017">
    <property type="component" value="Chromosome"/>
</dbReference>